<dbReference type="Proteomes" id="UP000781958">
    <property type="component" value="Unassembled WGS sequence"/>
</dbReference>
<comment type="caution">
    <text evidence="2">The sequence shown here is derived from an EMBL/GenBank/DDBJ whole genome shotgun (WGS) entry which is preliminary data.</text>
</comment>
<evidence type="ECO:0000256" key="1">
    <source>
        <dbReference type="SAM" id="MobiDB-lite"/>
    </source>
</evidence>
<evidence type="ECO:0000313" key="3">
    <source>
        <dbReference type="Proteomes" id="UP000781958"/>
    </source>
</evidence>
<proteinExistence type="predicted"/>
<keyword evidence="3" id="KW-1185">Reference proteome</keyword>
<gene>
    <name evidence="2" type="ORF">J2851_002327</name>
</gene>
<feature type="compositionally biased region" description="Low complexity" evidence="1">
    <location>
        <begin position="1"/>
        <end position="14"/>
    </location>
</feature>
<protein>
    <submittedName>
        <fullName evidence="2">Uncharacterized protein</fullName>
    </submittedName>
</protein>
<accession>A0ABS4SJZ6</accession>
<organism evidence="2 3">
    <name type="scientific">Azospirillum rugosum</name>
    <dbReference type="NCBI Taxonomy" id="416170"/>
    <lineage>
        <taxon>Bacteria</taxon>
        <taxon>Pseudomonadati</taxon>
        <taxon>Pseudomonadota</taxon>
        <taxon>Alphaproteobacteria</taxon>
        <taxon>Rhodospirillales</taxon>
        <taxon>Azospirillaceae</taxon>
        <taxon>Azospirillum</taxon>
    </lineage>
</organism>
<dbReference type="RefSeq" id="WP_209766416.1">
    <property type="nucleotide sequence ID" value="NZ_JAGINP010000007.1"/>
</dbReference>
<evidence type="ECO:0000313" key="2">
    <source>
        <dbReference type="EMBL" id="MBP2292549.1"/>
    </source>
</evidence>
<feature type="region of interest" description="Disordered" evidence="1">
    <location>
        <begin position="1"/>
        <end position="35"/>
    </location>
</feature>
<sequence>MTTAITPTNGTTAAPQPHVSPDIRPLTPRGPEWPRLTRREVRQIILDIMG</sequence>
<dbReference type="EMBL" id="JAGINP010000007">
    <property type="protein sequence ID" value="MBP2292549.1"/>
    <property type="molecule type" value="Genomic_DNA"/>
</dbReference>
<reference evidence="2 3" key="1">
    <citation type="submission" date="2021-03" db="EMBL/GenBank/DDBJ databases">
        <title>Genomic Encyclopedia of Type Strains, Phase III (KMG-III): the genomes of soil and plant-associated and newly described type strains.</title>
        <authorList>
            <person name="Whitman W."/>
        </authorList>
    </citation>
    <scope>NUCLEOTIDE SEQUENCE [LARGE SCALE GENOMIC DNA]</scope>
    <source>
        <strain evidence="2 3">IMMIB AFH-6</strain>
    </source>
</reference>
<name>A0ABS4SJZ6_9PROT</name>